<sequence>MTLPSWRDTSLGSMIRAALWLESKVGEGNVFTKNQLREAFPDVSQIDRRLRDLRAYDWQIDTRREDPSLRLEEQRYAKKGIEVWGPERAKAKPKASLTAAQRAKVMSDDNFLCRSCGVAAGDYYEDGVSTAQLDVARKQVKLVDGTTEVQLVTECNRCRIGGRGKVVDLGVVIRDVTALEPLERKIFVGWLKRDRRSFSALEKLWATFRALPEEARAEIKRDVLGSGEQPPGIGGRSTSTLW</sequence>
<dbReference type="AlphaFoldDB" id="A0A4R4YRL0"/>
<dbReference type="Proteomes" id="UP000294947">
    <property type="component" value="Unassembled WGS sequence"/>
</dbReference>
<comment type="caution">
    <text evidence="2">The sequence shown here is derived from an EMBL/GenBank/DDBJ whole genome shotgun (WGS) entry which is preliminary data.</text>
</comment>
<protein>
    <recommendedName>
        <fullName evidence="4">HNH endonuclease</fullName>
    </recommendedName>
</protein>
<evidence type="ECO:0000256" key="1">
    <source>
        <dbReference type="SAM" id="MobiDB-lite"/>
    </source>
</evidence>
<proteinExistence type="predicted"/>
<dbReference type="RefSeq" id="WP_132488488.1">
    <property type="nucleotide sequence ID" value="NZ_SMKW01000032.1"/>
</dbReference>
<reference evidence="2 3" key="1">
    <citation type="submission" date="2019-03" db="EMBL/GenBank/DDBJ databases">
        <title>Draft genome sequences of novel Actinobacteria.</title>
        <authorList>
            <person name="Sahin N."/>
            <person name="Ay H."/>
            <person name="Saygin H."/>
        </authorList>
    </citation>
    <scope>NUCLEOTIDE SEQUENCE [LARGE SCALE GENOMIC DNA]</scope>
    <source>
        <strain evidence="2 3">7K502</strain>
    </source>
</reference>
<feature type="region of interest" description="Disordered" evidence="1">
    <location>
        <begin position="222"/>
        <end position="242"/>
    </location>
</feature>
<evidence type="ECO:0000313" key="3">
    <source>
        <dbReference type="Proteomes" id="UP000294947"/>
    </source>
</evidence>
<name>A0A4R4YRL0_9PSEU</name>
<gene>
    <name evidence="2" type="ORF">E1288_23415</name>
</gene>
<dbReference type="OrthoDB" id="3823469at2"/>
<accession>A0A4R4YRL0</accession>
<evidence type="ECO:0000313" key="2">
    <source>
        <dbReference type="EMBL" id="TDD47905.1"/>
    </source>
</evidence>
<organism evidence="2 3">
    <name type="scientific">Saccharopolyspora elongata</name>
    <dbReference type="NCBI Taxonomy" id="2530387"/>
    <lineage>
        <taxon>Bacteria</taxon>
        <taxon>Bacillati</taxon>
        <taxon>Actinomycetota</taxon>
        <taxon>Actinomycetes</taxon>
        <taxon>Pseudonocardiales</taxon>
        <taxon>Pseudonocardiaceae</taxon>
        <taxon>Saccharopolyspora</taxon>
    </lineage>
</organism>
<evidence type="ECO:0008006" key="4">
    <source>
        <dbReference type="Google" id="ProtNLM"/>
    </source>
</evidence>
<dbReference type="EMBL" id="SMKW01000032">
    <property type="protein sequence ID" value="TDD47905.1"/>
    <property type="molecule type" value="Genomic_DNA"/>
</dbReference>
<keyword evidence="3" id="KW-1185">Reference proteome</keyword>